<sequence>MSQTVQQFSMWSAFQLTSTLPLDKDERSEMIRAALREVSGGDNATSEDLEIVVHGWYDLSGLRSDADLLVWWHGPTLACVQRAFERLRASDFGRCIDPVWSNVGLSGTTHVGSAHVPAFLAQASDAPYITVYPVVRTSGWYQQPDSHQIEALSEWASRVNTDDATRTSIVSGLGLGDYDWIVAIEAQEVTAIMDQIHTIRAGRSSAHLKAETPAFTGRRIDLADWADRQPQSDFDLE</sequence>
<name>A0AAU7DW48_9MICO</name>
<comment type="catalytic activity">
    <reaction evidence="8">
        <text>Fe-coproporphyrin III + 2 H2O2 + 2 H(+) = heme b + 2 CO2 + 4 H2O</text>
        <dbReference type="Rhea" id="RHEA:56516"/>
        <dbReference type="ChEBI" id="CHEBI:15377"/>
        <dbReference type="ChEBI" id="CHEBI:15378"/>
        <dbReference type="ChEBI" id="CHEBI:16240"/>
        <dbReference type="ChEBI" id="CHEBI:16526"/>
        <dbReference type="ChEBI" id="CHEBI:60344"/>
        <dbReference type="ChEBI" id="CHEBI:68438"/>
        <dbReference type="EC" id="1.3.98.5"/>
    </reaction>
    <physiologicalReaction direction="left-to-right" evidence="8">
        <dbReference type="Rhea" id="RHEA:56517"/>
    </physiologicalReaction>
</comment>
<reference evidence="11" key="1">
    <citation type="submission" date="2024-02" db="EMBL/GenBank/DDBJ databases">
        <title>Tomenella chthoni gen. nov. sp. nov., a member of the family Jonesiaceae isolated from bat guano.</title>
        <authorList>
            <person name="Miller S.L."/>
            <person name="King J."/>
            <person name="Sankaranarayanan K."/>
            <person name="Lawson P.A."/>
        </authorList>
    </citation>
    <scope>NUCLEOTIDE SEQUENCE</scope>
    <source>
        <strain evidence="11">BS-20</strain>
    </source>
</reference>
<comment type="cofactor">
    <cofactor evidence="9">
        <name>Fe-coproporphyrin III</name>
        <dbReference type="ChEBI" id="CHEBI:68438"/>
    </cofactor>
</comment>
<dbReference type="GO" id="GO:0046872">
    <property type="term" value="F:metal ion binding"/>
    <property type="evidence" value="ECO:0007669"/>
    <property type="project" value="UniProtKB-KW"/>
</dbReference>
<organism evidence="11">
    <name type="scientific">Jonesiaceae bacterium BS-20</name>
    <dbReference type="NCBI Taxonomy" id="3120821"/>
    <lineage>
        <taxon>Bacteria</taxon>
        <taxon>Bacillati</taxon>
        <taxon>Actinomycetota</taxon>
        <taxon>Actinomycetes</taxon>
        <taxon>Micrococcales</taxon>
        <taxon>Jonesiaceae</taxon>
    </lineage>
</organism>
<evidence type="ECO:0000256" key="5">
    <source>
        <dbReference type="ARBA" id="ARBA00023444"/>
    </source>
</evidence>
<dbReference type="SUPFAM" id="SSF54909">
    <property type="entry name" value="Dimeric alpha+beta barrel"/>
    <property type="match status" value="1"/>
</dbReference>
<gene>
    <name evidence="11" type="ORF">V5R04_01575</name>
</gene>
<evidence type="ECO:0000256" key="4">
    <source>
        <dbReference type="ARBA" id="ARBA00023004"/>
    </source>
</evidence>
<dbReference type="PANTHER" id="PTHR36843">
    <property type="entry name" value="HEME-DEPENDENT PEROXIDASE YWFI-RELATED"/>
    <property type="match status" value="1"/>
</dbReference>
<keyword evidence="2" id="KW-0349">Heme</keyword>
<accession>A0AAU7DW48</accession>
<dbReference type="EMBL" id="CP146203">
    <property type="protein sequence ID" value="XBH21944.1"/>
    <property type="molecule type" value="Genomic_DNA"/>
</dbReference>
<evidence type="ECO:0000256" key="3">
    <source>
        <dbReference type="ARBA" id="ARBA00022723"/>
    </source>
</evidence>
<protein>
    <recommendedName>
        <fullName evidence="1">Coproheme decarboxylase</fullName>
        <ecNumber evidence="10">1.3.98.5</ecNumber>
    </recommendedName>
    <alternativeName>
        <fullName evidence="6">Coproheme III oxidative decarboxylase</fullName>
    </alternativeName>
    <alternativeName>
        <fullName evidence="7">Hydrogen peroxide-dependent heme synthase</fullName>
    </alternativeName>
</protein>
<dbReference type="GO" id="GO:0016491">
    <property type="term" value="F:oxidoreductase activity"/>
    <property type="evidence" value="ECO:0007669"/>
    <property type="project" value="InterPro"/>
</dbReference>
<dbReference type="InterPro" id="IPR010644">
    <property type="entry name" value="ChdC/CLD"/>
</dbReference>
<dbReference type="InterPro" id="IPR011008">
    <property type="entry name" value="Dimeric_a/b-barrel"/>
</dbReference>
<evidence type="ECO:0000256" key="6">
    <source>
        <dbReference type="ARBA" id="ARBA00029882"/>
    </source>
</evidence>
<evidence type="ECO:0000256" key="8">
    <source>
        <dbReference type="ARBA" id="ARBA00049896"/>
    </source>
</evidence>
<evidence type="ECO:0000256" key="9">
    <source>
        <dbReference type="ARBA" id="ARBA00049935"/>
    </source>
</evidence>
<dbReference type="PANTHER" id="PTHR36843:SF1">
    <property type="entry name" value="COPROHEME DECARBOXYLASE"/>
    <property type="match status" value="1"/>
</dbReference>
<keyword evidence="4" id="KW-0408">Iron</keyword>
<dbReference type="Gene3D" id="3.30.70.1030">
    <property type="entry name" value="Apc35880, domain 1"/>
    <property type="match status" value="2"/>
</dbReference>
<evidence type="ECO:0000256" key="7">
    <source>
        <dbReference type="ARBA" id="ARBA00030236"/>
    </source>
</evidence>
<evidence type="ECO:0000313" key="11">
    <source>
        <dbReference type="EMBL" id="XBH21944.1"/>
    </source>
</evidence>
<dbReference type="EC" id="1.3.98.5" evidence="10"/>
<dbReference type="Pfam" id="PF06778">
    <property type="entry name" value="Chlor_dismutase"/>
    <property type="match status" value="1"/>
</dbReference>
<evidence type="ECO:0000256" key="1">
    <source>
        <dbReference type="ARBA" id="ARBA00014413"/>
    </source>
</evidence>
<keyword evidence="3" id="KW-0479">Metal-binding</keyword>
<dbReference type="GO" id="GO:0020037">
    <property type="term" value="F:heme binding"/>
    <property type="evidence" value="ECO:0007669"/>
    <property type="project" value="InterPro"/>
</dbReference>
<comment type="pathway">
    <text evidence="5">Porphyrin-containing compound metabolism.</text>
</comment>
<proteinExistence type="predicted"/>
<evidence type="ECO:0000256" key="2">
    <source>
        <dbReference type="ARBA" id="ARBA00022617"/>
    </source>
</evidence>
<dbReference type="AlphaFoldDB" id="A0AAU7DW48"/>
<evidence type="ECO:0000256" key="10">
    <source>
        <dbReference type="ARBA" id="ARBA00050019"/>
    </source>
</evidence>